<reference evidence="1" key="1">
    <citation type="submission" date="2020-05" db="EMBL/GenBank/DDBJ databases">
        <authorList>
            <person name="Chiriac C."/>
            <person name="Salcher M."/>
            <person name="Ghai R."/>
            <person name="Kavagutti S V."/>
        </authorList>
    </citation>
    <scope>NUCLEOTIDE SEQUENCE</scope>
</reference>
<gene>
    <name evidence="1" type="ORF">UFOPK1981_00420</name>
</gene>
<dbReference type="AlphaFoldDB" id="A0A6J6IMK5"/>
<proteinExistence type="predicted"/>
<accession>A0A6J6IMK5</accession>
<organism evidence="1">
    <name type="scientific">freshwater metagenome</name>
    <dbReference type="NCBI Taxonomy" id="449393"/>
    <lineage>
        <taxon>unclassified sequences</taxon>
        <taxon>metagenomes</taxon>
        <taxon>ecological metagenomes</taxon>
    </lineage>
</organism>
<dbReference type="EMBL" id="CAEZVI010000028">
    <property type="protein sequence ID" value="CAB4625704.1"/>
    <property type="molecule type" value="Genomic_DNA"/>
</dbReference>
<protein>
    <submittedName>
        <fullName evidence="1">Unannotated protein</fullName>
    </submittedName>
</protein>
<evidence type="ECO:0000313" key="1">
    <source>
        <dbReference type="EMBL" id="CAB4625704.1"/>
    </source>
</evidence>
<sequence>MSQLQCLPSHDLLSEIRRRVHNSRKDTSLPLFGDATADLIAHDCRIITAVLAEDFEAFVVELFEKRMQVAPWPDIRSWDFPGDWIAPLTPAAQELLEEDDFVHAYSKSGNYTIKICRKTI</sequence>
<name>A0A6J6IMK5_9ZZZZ</name>